<dbReference type="AlphaFoldDB" id="A0AAD9JJI7"/>
<feature type="region of interest" description="Disordered" evidence="1">
    <location>
        <begin position="34"/>
        <end position="137"/>
    </location>
</feature>
<feature type="region of interest" description="Disordered" evidence="1">
    <location>
        <begin position="152"/>
        <end position="176"/>
    </location>
</feature>
<dbReference type="EMBL" id="JAODUP010000291">
    <property type="protein sequence ID" value="KAK2153620.1"/>
    <property type="molecule type" value="Genomic_DNA"/>
</dbReference>
<gene>
    <name evidence="2" type="ORF">LSH36_291g05009</name>
</gene>
<evidence type="ECO:0000256" key="1">
    <source>
        <dbReference type="SAM" id="MobiDB-lite"/>
    </source>
</evidence>
<feature type="compositionally biased region" description="Basic and acidic residues" evidence="1">
    <location>
        <begin position="38"/>
        <end position="52"/>
    </location>
</feature>
<organism evidence="2 3">
    <name type="scientific">Paralvinella palmiformis</name>
    <dbReference type="NCBI Taxonomy" id="53620"/>
    <lineage>
        <taxon>Eukaryota</taxon>
        <taxon>Metazoa</taxon>
        <taxon>Spiralia</taxon>
        <taxon>Lophotrochozoa</taxon>
        <taxon>Annelida</taxon>
        <taxon>Polychaeta</taxon>
        <taxon>Sedentaria</taxon>
        <taxon>Canalipalpata</taxon>
        <taxon>Terebellida</taxon>
        <taxon>Terebelliformia</taxon>
        <taxon>Alvinellidae</taxon>
        <taxon>Paralvinella</taxon>
    </lineage>
</organism>
<protein>
    <submittedName>
        <fullName evidence="2">Uncharacterized protein</fullName>
    </submittedName>
</protein>
<comment type="caution">
    <text evidence="2">The sequence shown here is derived from an EMBL/GenBank/DDBJ whole genome shotgun (WGS) entry which is preliminary data.</text>
</comment>
<sequence>MTSLHRKWSPKVAVATTKVDDGGVAACLNWSYGTRSKKQTEQQEQKEQKEQNDIQQFREAVDRVLLDMRIGKDDDSGKPSSPEPSIIDDLDDRPVTIRQGDVSRMVVRPPTPIQSRPTTAPVERRNNSEQARPQTGGKCLHVASSDRVTIKPSQVRTEPRTTETATNTMNQQQPLSSTKKFLKKYFNKPLSDDELKYILRETHKRISDDLVEAALQERSKRDEISVPKPPIQTRLLRGQTRPERILTIPRQQYQLDLGDQPKPRPASAHGVPRDNVLATSRMVRPGSAVPLTGRAPEVTSRNKHFSAWRPNGVVPRNGWTQSCNNYDDLWRLAAKYRSKRREAPKMLGACRYTNKHNEVESQYLRFRPSSQNGNMSLQLNCCQDTDMTINIRLQKSRAGSAY</sequence>
<name>A0AAD9JJI7_9ANNE</name>
<keyword evidence="3" id="KW-1185">Reference proteome</keyword>
<dbReference type="Proteomes" id="UP001208570">
    <property type="component" value="Unassembled WGS sequence"/>
</dbReference>
<feature type="compositionally biased region" description="Basic and acidic residues" evidence="1">
    <location>
        <begin position="59"/>
        <end position="77"/>
    </location>
</feature>
<evidence type="ECO:0000313" key="3">
    <source>
        <dbReference type="Proteomes" id="UP001208570"/>
    </source>
</evidence>
<reference evidence="2" key="1">
    <citation type="journal article" date="2023" name="Mol. Biol. Evol.">
        <title>Third-Generation Sequencing Reveals the Adaptive Role of the Epigenome in Three Deep-Sea Polychaetes.</title>
        <authorList>
            <person name="Perez M."/>
            <person name="Aroh O."/>
            <person name="Sun Y."/>
            <person name="Lan Y."/>
            <person name="Juniper S.K."/>
            <person name="Young C.R."/>
            <person name="Angers B."/>
            <person name="Qian P.Y."/>
        </authorList>
    </citation>
    <scope>NUCLEOTIDE SEQUENCE</scope>
    <source>
        <strain evidence="2">P08H-3</strain>
    </source>
</reference>
<evidence type="ECO:0000313" key="2">
    <source>
        <dbReference type="EMBL" id="KAK2153620.1"/>
    </source>
</evidence>
<proteinExistence type="predicted"/>
<accession>A0AAD9JJI7</accession>